<dbReference type="InterPro" id="IPR011701">
    <property type="entry name" value="MFS"/>
</dbReference>
<feature type="transmembrane region" description="Helical" evidence="6">
    <location>
        <begin position="156"/>
        <end position="177"/>
    </location>
</feature>
<dbReference type="GO" id="GO:0050803">
    <property type="term" value="P:regulation of synapse structure or activity"/>
    <property type="evidence" value="ECO:0007669"/>
    <property type="project" value="TreeGrafter"/>
</dbReference>
<evidence type="ECO:0000256" key="4">
    <source>
        <dbReference type="ARBA" id="ARBA00023136"/>
    </source>
</evidence>
<evidence type="ECO:0000256" key="6">
    <source>
        <dbReference type="SAM" id="Phobius"/>
    </source>
</evidence>
<name>A0AAD9NN76_RIDPI</name>
<keyword evidence="4 6" id="KW-0472">Membrane</keyword>
<organism evidence="7 8">
    <name type="scientific">Ridgeia piscesae</name>
    <name type="common">Tubeworm</name>
    <dbReference type="NCBI Taxonomy" id="27915"/>
    <lineage>
        <taxon>Eukaryota</taxon>
        <taxon>Metazoa</taxon>
        <taxon>Spiralia</taxon>
        <taxon>Lophotrochozoa</taxon>
        <taxon>Annelida</taxon>
        <taxon>Polychaeta</taxon>
        <taxon>Sedentaria</taxon>
        <taxon>Canalipalpata</taxon>
        <taxon>Sabellida</taxon>
        <taxon>Siboglinidae</taxon>
        <taxon>Ridgeia</taxon>
    </lineage>
</organism>
<dbReference type="InterPro" id="IPR036259">
    <property type="entry name" value="MFS_trans_sf"/>
</dbReference>
<evidence type="ECO:0000256" key="2">
    <source>
        <dbReference type="ARBA" id="ARBA00022692"/>
    </source>
</evidence>
<protein>
    <submittedName>
        <fullName evidence="7">Uncharacterized protein</fullName>
    </submittedName>
</protein>
<gene>
    <name evidence="7" type="ORF">NP493_789g01033</name>
</gene>
<dbReference type="AlphaFoldDB" id="A0AAD9NN76"/>
<sequence>MWFIVWTFVGYEKPCKHPRISEEERMYIEKKINENTSVISNKLLKTPWKAFFTSLPVYAIIVANFCRSWSFYLLITSQPKYFKDVLQFNINKSALLSALPHLMMTVIVPIGGHTADMLRRKEILSTTTVRKVFNCGGFGMEAVFLLGVAFSQSTTVALTCLTLAVGMSGFAISGFNVNHLDIAPRYASILMGLSNGVGTLSGICCTVTTELLTKERWETVFLIASLVHFLGVIFYGIFASGEKQSWADPTPEEEERRKSLHSIGASMVSAPTTPGKMTSYGATTDSHMYQYGGTIDNNMFQTKEEFVQVEAKGDYLNGDIKDRDM</sequence>
<evidence type="ECO:0000313" key="7">
    <source>
        <dbReference type="EMBL" id="KAK2174623.1"/>
    </source>
</evidence>
<evidence type="ECO:0000256" key="5">
    <source>
        <dbReference type="SAM" id="MobiDB-lite"/>
    </source>
</evidence>
<reference evidence="7" key="1">
    <citation type="journal article" date="2023" name="Mol. Biol. Evol.">
        <title>Third-Generation Sequencing Reveals the Adaptive Role of the Epigenome in Three Deep-Sea Polychaetes.</title>
        <authorList>
            <person name="Perez M."/>
            <person name="Aroh O."/>
            <person name="Sun Y."/>
            <person name="Lan Y."/>
            <person name="Juniper S.K."/>
            <person name="Young C.R."/>
            <person name="Angers B."/>
            <person name="Qian P.Y."/>
        </authorList>
    </citation>
    <scope>NUCLEOTIDE SEQUENCE</scope>
    <source>
        <strain evidence="7">R07B-5</strain>
    </source>
</reference>
<dbReference type="Pfam" id="PF07690">
    <property type="entry name" value="MFS_1"/>
    <property type="match status" value="1"/>
</dbReference>
<dbReference type="GO" id="GO:0005326">
    <property type="term" value="F:neurotransmitter transmembrane transporter activity"/>
    <property type="evidence" value="ECO:0007669"/>
    <property type="project" value="TreeGrafter"/>
</dbReference>
<evidence type="ECO:0000256" key="1">
    <source>
        <dbReference type="ARBA" id="ARBA00004141"/>
    </source>
</evidence>
<accession>A0AAD9NN76</accession>
<feature type="transmembrane region" description="Helical" evidence="6">
    <location>
        <begin position="94"/>
        <end position="112"/>
    </location>
</feature>
<dbReference type="InterPro" id="IPR050382">
    <property type="entry name" value="MFS_Na/Anion_cotransporter"/>
</dbReference>
<dbReference type="GO" id="GO:0035249">
    <property type="term" value="P:synaptic transmission, glutamatergic"/>
    <property type="evidence" value="ECO:0007669"/>
    <property type="project" value="TreeGrafter"/>
</dbReference>
<dbReference type="GO" id="GO:0060076">
    <property type="term" value="C:excitatory synapse"/>
    <property type="evidence" value="ECO:0007669"/>
    <property type="project" value="TreeGrafter"/>
</dbReference>
<dbReference type="PANTHER" id="PTHR11662">
    <property type="entry name" value="SOLUTE CARRIER FAMILY 17"/>
    <property type="match status" value="1"/>
</dbReference>
<comment type="caution">
    <text evidence="7">The sequence shown here is derived from an EMBL/GenBank/DDBJ whole genome shotgun (WGS) entry which is preliminary data.</text>
</comment>
<dbReference type="PANTHER" id="PTHR11662:SF456">
    <property type="entry name" value="VESICULAR GLUTAMATE TRANSPORTER, ISOFORM A"/>
    <property type="match status" value="1"/>
</dbReference>
<evidence type="ECO:0000313" key="8">
    <source>
        <dbReference type="Proteomes" id="UP001209878"/>
    </source>
</evidence>
<keyword evidence="8" id="KW-1185">Reference proteome</keyword>
<dbReference type="GO" id="GO:0005313">
    <property type="term" value="F:L-glutamate transmembrane transporter activity"/>
    <property type="evidence" value="ECO:0007669"/>
    <property type="project" value="TreeGrafter"/>
</dbReference>
<dbReference type="FunFam" id="1.20.1250.20:FF:000004">
    <property type="entry name" value="vesicular glutamate transporter 2 isoform X1"/>
    <property type="match status" value="1"/>
</dbReference>
<proteinExistence type="predicted"/>
<feature type="region of interest" description="Disordered" evidence="5">
    <location>
        <begin position="244"/>
        <end position="277"/>
    </location>
</feature>
<dbReference type="EMBL" id="JAODUO010000788">
    <property type="protein sequence ID" value="KAK2174623.1"/>
    <property type="molecule type" value="Genomic_DNA"/>
</dbReference>
<keyword evidence="3 6" id="KW-1133">Transmembrane helix</keyword>
<dbReference type="SUPFAM" id="SSF103473">
    <property type="entry name" value="MFS general substrate transporter"/>
    <property type="match status" value="1"/>
</dbReference>
<dbReference type="GO" id="GO:0030672">
    <property type="term" value="C:synaptic vesicle membrane"/>
    <property type="evidence" value="ECO:0007669"/>
    <property type="project" value="TreeGrafter"/>
</dbReference>
<feature type="transmembrane region" description="Helical" evidence="6">
    <location>
        <begin position="219"/>
        <end position="238"/>
    </location>
</feature>
<feature type="transmembrane region" description="Helical" evidence="6">
    <location>
        <begin position="50"/>
        <end position="74"/>
    </location>
</feature>
<dbReference type="Gene3D" id="1.20.1250.20">
    <property type="entry name" value="MFS general substrate transporter like domains"/>
    <property type="match status" value="1"/>
</dbReference>
<dbReference type="Proteomes" id="UP001209878">
    <property type="component" value="Unassembled WGS sequence"/>
</dbReference>
<feature type="transmembrane region" description="Helical" evidence="6">
    <location>
        <begin position="189"/>
        <end position="213"/>
    </location>
</feature>
<keyword evidence="2 6" id="KW-0812">Transmembrane</keyword>
<dbReference type="GO" id="GO:0098700">
    <property type="term" value="P:neurotransmitter loading into synaptic vesicle"/>
    <property type="evidence" value="ECO:0007669"/>
    <property type="project" value="TreeGrafter"/>
</dbReference>
<feature type="transmembrane region" description="Helical" evidence="6">
    <location>
        <begin position="132"/>
        <end position="150"/>
    </location>
</feature>
<comment type="subcellular location">
    <subcellularLocation>
        <location evidence="1">Membrane</location>
        <topology evidence="1">Multi-pass membrane protein</topology>
    </subcellularLocation>
</comment>
<evidence type="ECO:0000256" key="3">
    <source>
        <dbReference type="ARBA" id="ARBA00022989"/>
    </source>
</evidence>